<evidence type="ECO:0000313" key="2">
    <source>
        <dbReference type="EMBL" id="MBB4009217.1"/>
    </source>
</evidence>
<keyword evidence="1" id="KW-0472">Membrane</keyword>
<dbReference type="EMBL" id="MKIN01000023">
    <property type="protein sequence ID" value="OLP48509.1"/>
    <property type="molecule type" value="Genomic_DNA"/>
</dbReference>
<feature type="transmembrane region" description="Helical" evidence="1">
    <location>
        <begin position="52"/>
        <end position="71"/>
    </location>
</feature>
<feature type="transmembrane region" description="Helical" evidence="1">
    <location>
        <begin position="77"/>
        <end position="96"/>
    </location>
</feature>
<sequence>MEFYFPTETGEQLAFASAAATALIGLLILFAPGITMRMLGLGIMAGRREGLAAIRFGGGLLTGLGGSVVMLAQPMLYLAYGATLAAGCFGLVLSVLSDHSATWRTVLSLVVAGILASLPFVYVFGLV</sequence>
<protein>
    <submittedName>
        <fullName evidence="3">DUF4345 domain-containing protein</fullName>
    </submittedName>
</protein>
<evidence type="ECO:0000313" key="3">
    <source>
        <dbReference type="EMBL" id="OLP48509.1"/>
    </source>
</evidence>
<evidence type="ECO:0000313" key="4">
    <source>
        <dbReference type="Proteomes" id="UP000185598"/>
    </source>
</evidence>
<dbReference type="Proteomes" id="UP000544107">
    <property type="component" value="Unassembled WGS sequence"/>
</dbReference>
<comment type="caution">
    <text evidence="3">The sequence shown here is derived from an EMBL/GenBank/DDBJ whole genome shotgun (WGS) entry which is preliminary data.</text>
</comment>
<accession>A0A1Q9A1V0</accession>
<organism evidence="3 4">
    <name type="scientific">Allorhizobium taibaishanense</name>
    <dbReference type="NCBI Taxonomy" id="887144"/>
    <lineage>
        <taxon>Bacteria</taxon>
        <taxon>Pseudomonadati</taxon>
        <taxon>Pseudomonadota</taxon>
        <taxon>Alphaproteobacteria</taxon>
        <taxon>Hyphomicrobiales</taxon>
        <taxon>Rhizobiaceae</taxon>
        <taxon>Rhizobium/Agrobacterium group</taxon>
        <taxon>Allorhizobium</taxon>
    </lineage>
</organism>
<keyword evidence="1" id="KW-1133">Transmembrane helix</keyword>
<dbReference type="AlphaFoldDB" id="A0A1Q9A1V0"/>
<dbReference type="Proteomes" id="UP000185598">
    <property type="component" value="Unassembled WGS sequence"/>
</dbReference>
<dbReference type="RefSeq" id="WP_075615821.1">
    <property type="nucleotide sequence ID" value="NZ_JACIED010000004.1"/>
</dbReference>
<feature type="transmembrane region" description="Helical" evidence="1">
    <location>
        <begin position="103"/>
        <end position="124"/>
    </location>
</feature>
<reference evidence="3 4" key="1">
    <citation type="submission" date="2016-09" db="EMBL/GenBank/DDBJ databases">
        <title>Rhizobium oryziradicis sp. nov., isolated from the root of rice.</title>
        <authorList>
            <person name="Zhao J."/>
            <person name="Zhang X."/>
        </authorList>
    </citation>
    <scope>NUCLEOTIDE SEQUENCE [LARGE SCALE GENOMIC DNA]</scope>
    <source>
        <strain evidence="3 4">14971</strain>
    </source>
</reference>
<evidence type="ECO:0000313" key="5">
    <source>
        <dbReference type="Proteomes" id="UP000544107"/>
    </source>
</evidence>
<gene>
    <name evidence="3" type="ORF">BJF91_00675</name>
    <name evidence="2" type="ORF">GGQ71_003499</name>
</gene>
<name>A0A1Q9A1V0_9HYPH</name>
<proteinExistence type="predicted"/>
<reference evidence="2 5" key="2">
    <citation type="submission" date="2020-08" db="EMBL/GenBank/DDBJ databases">
        <title>Genomic Encyclopedia of Type Strains, Phase IV (KMG-IV): sequencing the most valuable type-strain genomes for metagenomic binning, comparative biology and taxonomic classification.</title>
        <authorList>
            <person name="Goeker M."/>
        </authorList>
    </citation>
    <scope>NUCLEOTIDE SEQUENCE [LARGE SCALE GENOMIC DNA]</scope>
    <source>
        <strain evidence="2 5">DSM 100021</strain>
    </source>
</reference>
<dbReference type="EMBL" id="JACIED010000004">
    <property type="protein sequence ID" value="MBB4009217.1"/>
    <property type="molecule type" value="Genomic_DNA"/>
</dbReference>
<dbReference type="STRING" id="887144.BJF91_00675"/>
<keyword evidence="1" id="KW-0812">Transmembrane</keyword>
<keyword evidence="4" id="KW-1185">Reference proteome</keyword>
<dbReference type="OrthoDB" id="9808658at2"/>
<evidence type="ECO:0000256" key="1">
    <source>
        <dbReference type="SAM" id="Phobius"/>
    </source>
</evidence>
<feature type="transmembrane region" description="Helical" evidence="1">
    <location>
        <begin position="12"/>
        <end position="31"/>
    </location>
</feature>